<dbReference type="Proteomes" id="UP001589813">
    <property type="component" value="Unassembled WGS sequence"/>
</dbReference>
<dbReference type="PRINTS" id="PR00081">
    <property type="entry name" value="GDHRDH"/>
</dbReference>
<dbReference type="EMBL" id="JBHLXP010000005">
    <property type="protein sequence ID" value="MFC0050292.1"/>
    <property type="molecule type" value="Genomic_DNA"/>
</dbReference>
<name>A0ABV6BHL4_9GAMM</name>
<evidence type="ECO:0000256" key="3">
    <source>
        <dbReference type="RuleBase" id="RU000363"/>
    </source>
</evidence>
<dbReference type="EC" id="1.-.-.-" evidence="4"/>
<dbReference type="InterPro" id="IPR036291">
    <property type="entry name" value="NAD(P)-bd_dom_sf"/>
</dbReference>
<dbReference type="InterPro" id="IPR020904">
    <property type="entry name" value="Sc_DH/Rdtase_CS"/>
</dbReference>
<evidence type="ECO:0000256" key="1">
    <source>
        <dbReference type="ARBA" id="ARBA00006484"/>
    </source>
</evidence>
<dbReference type="RefSeq" id="WP_377247796.1">
    <property type="nucleotide sequence ID" value="NZ_JBHLXP010000005.1"/>
</dbReference>
<gene>
    <name evidence="4" type="ORF">ACFFJP_18495</name>
</gene>
<evidence type="ECO:0000313" key="5">
    <source>
        <dbReference type="Proteomes" id="UP001589813"/>
    </source>
</evidence>
<accession>A0ABV6BHL4</accession>
<dbReference type="PANTHER" id="PTHR44196:SF1">
    <property type="entry name" value="DEHYDROGENASE_REDUCTASE SDR FAMILY MEMBER 7B"/>
    <property type="match status" value="1"/>
</dbReference>
<comment type="similarity">
    <text evidence="1 3">Belongs to the short-chain dehydrogenases/reductases (SDR) family.</text>
</comment>
<protein>
    <submittedName>
        <fullName evidence="4">SDR family NAD(P)-dependent oxidoreductase</fullName>
        <ecNumber evidence="4">1.-.-.-</ecNumber>
    </submittedName>
</protein>
<dbReference type="SUPFAM" id="SSF51735">
    <property type="entry name" value="NAD(P)-binding Rossmann-fold domains"/>
    <property type="match status" value="1"/>
</dbReference>
<sequence length="255" mass="27709">MQTPSVCVVTGASSGLGRAIALQFAQNGWQVVALARSQALLEQLRLEHTGIDILPVDLTDAAQLAAATAELSARYGQLDQVILNAGTCEYVEAENLDLGAFERTFRLNVQAVVACTKAWLPLLQLSAAPRLAIVSSLAHLFPFGRAEAYGASKAAITYFTESLRVDLADTPVQVCLIEPGFVDTPLTQKNDFPMPFLLGSTDAASRIYRALMHGKLRLQFPLRLTLSLKLLNLCPYGLRQKLAARMARQAKRGQQ</sequence>
<evidence type="ECO:0000313" key="4">
    <source>
        <dbReference type="EMBL" id="MFC0050292.1"/>
    </source>
</evidence>
<organism evidence="4 5">
    <name type="scientific">Rheinheimera tilapiae</name>
    <dbReference type="NCBI Taxonomy" id="875043"/>
    <lineage>
        <taxon>Bacteria</taxon>
        <taxon>Pseudomonadati</taxon>
        <taxon>Pseudomonadota</taxon>
        <taxon>Gammaproteobacteria</taxon>
        <taxon>Chromatiales</taxon>
        <taxon>Chromatiaceae</taxon>
        <taxon>Rheinheimera</taxon>
    </lineage>
</organism>
<evidence type="ECO:0000256" key="2">
    <source>
        <dbReference type="ARBA" id="ARBA00023002"/>
    </source>
</evidence>
<dbReference type="Pfam" id="PF00106">
    <property type="entry name" value="adh_short"/>
    <property type="match status" value="1"/>
</dbReference>
<keyword evidence="2 4" id="KW-0560">Oxidoreductase</keyword>
<dbReference type="GO" id="GO:0016491">
    <property type="term" value="F:oxidoreductase activity"/>
    <property type="evidence" value="ECO:0007669"/>
    <property type="project" value="UniProtKB-KW"/>
</dbReference>
<dbReference type="PROSITE" id="PS00061">
    <property type="entry name" value="ADH_SHORT"/>
    <property type="match status" value="1"/>
</dbReference>
<proteinExistence type="inferred from homology"/>
<keyword evidence="5" id="KW-1185">Reference proteome</keyword>
<dbReference type="PRINTS" id="PR00080">
    <property type="entry name" value="SDRFAMILY"/>
</dbReference>
<dbReference type="PANTHER" id="PTHR44196">
    <property type="entry name" value="DEHYDROGENASE/REDUCTASE SDR FAMILY MEMBER 7B"/>
    <property type="match status" value="1"/>
</dbReference>
<reference evidence="4 5" key="1">
    <citation type="submission" date="2024-09" db="EMBL/GenBank/DDBJ databases">
        <authorList>
            <person name="Sun Q."/>
            <person name="Mori K."/>
        </authorList>
    </citation>
    <scope>NUCLEOTIDE SEQUENCE [LARGE SCALE GENOMIC DNA]</scope>
    <source>
        <strain evidence="4 5">KCTC 23315</strain>
    </source>
</reference>
<comment type="caution">
    <text evidence="4">The sequence shown here is derived from an EMBL/GenBank/DDBJ whole genome shotgun (WGS) entry which is preliminary data.</text>
</comment>
<dbReference type="InterPro" id="IPR002347">
    <property type="entry name" value="SDR_fam"/>
</dbReference>
<dbReference type="Gene3D" id="3.40.50.720">
    <property type="entry name" value="NAD(P)-binding Rossmann-like Domain"/>
    <property type="match status" value="1"/>
</dbReference>